<accession>D9X6P4</accession>
<evidence type="ECO:0000313" key="1">
    <source>
        <dbReference type="EMBL" id="EFL31933.1"/>
    </source>
</evidence>
<sequence>MQWEPRAQACIPVLTTGPDLRRVKLNLVDVLCRADELAAVCGDTPGETAALIDWLIGLIHAADQHPETSDEWLSWVTDRTPLDKVADWIASHPGCWDLFDPERPLGQNPVLHPHLDTYGVGPAQLFLERVGDYNQFFNLHHLHHPEPVPADAAWRAMLTQHVYGIGMRGRIKAKDMGLPGTFTNLGTNRLATRLKVIARPAWPGATLGDLLRLNTAPWPDEPGPLNLTWKSGRAVPKRLHTAGTTASPHFAGPADLHTVLGPLDSHCARPSFPTAASALTRVLHRRW</sequence>
<dbReference type="InterPro" id="IPR013381">
    <property type="entry name" value="CRISPR-assoc_prot_Cse1"/>
</dbReference>
<reference evidence="2" key="1">
    <citation type="submission" date="2009-02" db="EMBL/GenBank/DDBJ databases">
        <title>Annotation of Streptomyces viridochromogenes strain DSM 40736.</title>
        <authorList>
            <consortium name="The Broad Institute Genome Sequencing Platform"/>
            <consortium name="Broad Institute Microbial Sequencing Center"/>
            <person name="Fischbach M."/>
            <person name="Godfrey P."/>
            <person name="Ward D."/>
            <person name="Young S."/>
            <person name="Zeng Q."/>
            <person name="Koehrsen M."/>
            <person name="Alvarado L."/>
            <person name="Berlin A.M."/>
            <person name="Bochicchio J."/>
            <person name="Borenstein D."/>
            <person name="Chapman S.B."/>
            <person name="Chen Z."/>
            <person name="Engels R."/>
            <person name="Freedman E."/>
            <person name="Gellesch M."/>
            <person name="Goldberg J."/>
            <person name="Griggs A."/>
            <person name="Gujja S."/>
            <person name="Heilman E.R."/>
            <person name="Heiman D.I."/>
            <person name="Hepburn T.A."/>
            <person name="Howarth C."/>
            <person name="Jen D."/>
            <person name="Larson L."/>
            <person name="Lewis B."/>
            <person name="Mehta T."/>
            <person name="Park D."/>
            <person name="Pearson M."/>
            <person name="Richards J."/>
            <person name="Roberts A."/>
            <person name="Saif S."/>
            <person name="Shea T.D."/>
            <person name="Shenoy N."/>
            <person name="Sisk P."/>
            <person name="Stolte C."/>
            <person name="Sykes S.N."/>
            <person name="Thomson T."/>
            <person name="Walk T."/>
            <person name="White J."/>
            <person name="Yandava C."/>
            <person name="Straight P."/>
            <person name="Clardy J."/>
            <person name="Hung D."/>
            <person name="Kolter R."/>
            <person name="Mekalanos J."/>
            <person name="Walker S."/>
            <person name="Walsh C.T."/>
            <person name="Wieland-Brown L.C."/>
            <person name="Haas B."/>
            <person name="Nusbaum C."/>
            <person name="Birren B."/>
        </authorList>
    </citation>
    <scope>NUCLEOTIDE SEQUENCE [LARGE SCALE GENOMIC DNA]</scope>
    <source>
        <strain evidence="2">DSM 40736 / JCM 4977 / BCRC 1201 / Tue 494</strain>
    </source>
</reference>
<dbReference type="Pfam" id="PF09481">
    <property type="entry name" value="CRISPR_Cse1"/>
    <property type="match status" value="1"/>
</dbReference>
<proteinExistence type="predicted"/>
<evidence type="ECO:0000313" key="2">
    <source>
        <dbReference type="Proteomes" id="UP000004184"/>
    </source>
</evidence>
<keyword evidence="2" id="KW-1185">Reference proteome</keyword>
<dbReference type="STRING" id="591159.SSQG_02451"/>
<name>D9X6P4_STRVT</name>
<dbReference type="EMBL" id="GG657757">
    <property type="protein sequence ID" value="EFL31933.1"/>
    <property type="molecule type" value="Genomic_DNA"/>
</dbReference>
<dbReference type="Proteomes" id="UP000004184">
    <property type="component" value="Unassembled WGS sequence"/>
</dbReference>
<dbReference type="HOGENOM" id="CLU_969512_0_0_11"/>
<dbReference type="AlphaFoldDB" id="D9X6P4"/>
<dbReference type="eggNOG" id="ENOG5031SZV">
    <property type="taxonomic scope" value="Bacteria"/>
</dbReference>
<dbReference type="RefSeq" id="WP_003990045.1">
    <property type="nucleotide sequence ID" value="NZ_GG657757.1"/>
</dbReference>
<protein>
    <submittedName>
        <fullName evidence="1">Predicted protein</fullName>
    </submittedName>
</protein>
<gene>
    <name evidence="1" type="ORF">SSQG_02451</name>
</gene>
<dbReference type="OrthoDB" id="3446946at2"/>
<organism evidence="1 2">
    <name type="scientific">Streptomyces viridochromogenes (strain DSM 40736 / JCM 4977 / BCRC 1201 / Tue 494)</name>
    <dbReference type="NCBI Taxonomy" id="591159"/>
    <lineage>
        <taxon>Bacteria</taxon>
        <taxon>Bacillati</taxon>
        <taxon>Actinomycetota</taxon>
        <taxon>Actinomycetes</taxon>
        <taxon>Kitasatosporales</taxon>
        <taxon>Streptomycetaceae</taxon>
        <taxon>Streptomyces</taxon>
    </lineage>
</organism>